<dbReference type="GO" id="GO:0004035">
    <property type="term" value="F:alkaline phosphatase activity"/>
    <property type="evidence" value="ECO:0007669"/>
    <property type="project" value="TreeGrafter"/>
</dbReference>
<evidence type="ECO:0000313" key="8">
    <source>
        <dbReference type="Proteomes" id="UP000004931"/>
    </source>
</evidence>
<feature type="signal peptide" evidence="6">
    <location>
        <begin position="1"/>
        <end position="25"/>
    </location>
</feature>
<dbReference type="PANTHER" id="PTHR11596">
    <property type="entry name" value="ALKALINE PHOSPHATASE"/>
    <property type="match status" value="1"/>
</dbReference>
<dbReference type="InterPro" id="IPR017850">
    <property type="entry name" value="Alkaline_phosphatase_core_sf"/>
</dbReference>
<keyword evidence="3" id="KW-0460">Magnesium</keyword>
<reference evidence="7 8" key="1">
    <citation type="journal article" date="2010" name="J. Bacteriol.">
        <title>Genome sequence of the oligotrophic marine Gammaproteobacterium HTCC2143, isolated from the Oregon Coast.</title>
        <authorList>
            <person name="Oh H.M."/>
            <person name="Kang I."/>
            <person name="Ferriera S."/>
            <person name="Giovannoni S.J."/>
            <person name="Cho J.C."/>
        </authorList>
    </citation>
    <scope>NUCLEOTIDE SEQUENCE [LARGE SCALE GENOMIC DNA]</scope>
    <source>
        <strain evidence="7 8">HTCC2143</strain>
    </source>
</reference>
<comment type="cofactor">
    <cofactor evidence="3">
        <name>Mg(2+)</name>
        <dbReference type="ChEBI" id="CHEBI:18420"/>
    </cofactor>
    <text evidence="3">Binds 1 Mg(2+) ion.</text>
</comment>
<dbReference type="CDD" id="cd16012">
    <property type="entry name" value="ALP"/>
    <property type="match status" value="1"/>
</dbReference>
<feature type="binding site" evidence="3">
    <location>
        <position position="387"/>
    </location>
    <ligand>
        <name>Zn(2+)</name>
        <dbReference type="ChEBI" id="CHEBI:29105"/>
        <label>2</label>
    </ligand>
</feature>
<keyword evidence="6" id="KW-0732">Signal</keyword>
<feature type="binding site" evidence="3">
    <location>
        <position position="344"/>
    </location>
    <ligand>
        <name>Mg(2+)</name>
        <dbReference type="ChEBI" id="CHEBI:18420"/>
    </ligand>
</feature>
<gene>
    <name evidence="7" type="ORF">GP2143_08754</name>
</gene>
<evidence type="ECO:0000256" key="3">
    <source>
        <dbReference type="PIRSR" id="PIRSR601952-2"/>
    </source>
</evidence>
<feature type="binding site" evidence="3">
    <location>
        <position position="47"/>
    </location>
    <ligand>
        <name>Mg(2+)</name>
        <dbReference type="ChEBI" id="CHEBI:18420"/>
    </ligand>
</feature>
<keyword evidence="1" id="KW-0597">Phosphoprotein</keyword>
<feature type="binding site" evidence="3">
    <location>
        <position position="152"/>
    </location>
    <ligand>
        <name>Mg(2+)</name>
        <dbReference type="ChEBI" id="CHEBI:18420"/>
    </ligand>
</feature>
<dbReference type="Proteomes" id="UP000004931">
    <property type="component" value="Unassembled WGS sequence"/>
</dbReference>
<dbReference type="InterPro" id="IPR001952">
    <property type="entry name" value="Alkaline_phosphatase"/>
</dbReference>
<protein>
    <submittedName>
        <fullName evidence="7">Alkaline phosphatase</fullName>
    </submittedName>
</protein>
<comment type="cofactor">
    <cofactor evidence="3">
        <name>Zn(2+)</name>
        <dbReference type="ChEBI" id="CHEBI:29105"/>
    </cofactor>
    <text evidence="3">Binds 2 Zn(2+) ions.</text>
</comment>
<dbReference type="PRINTS" id="PR00113">
    <property type="entry name" value="ALKPHPHTASE"/>
</dbReference>
<proteinExistence type="inferred from homology"/>
<evidence type="ECO:0000256" key="6">
    <source>
        <dbReference type="SAM" id="SignalP"/>
    </source>
</evidence>
<feature type="binding site" evidence="3">
    <location>
        <position position="47"/>
    </location>
    <ligand>
        <name>Zn(2+)</name>
        <dbReference type="ChEBI" id="CHEBI:29105"/>
        <label>2</label>
    </ligand>
</feature>
<dbReference type="OrthoDB" id="9794455at2"/>
<feature type="disulfide bond" evidence="4">
    <location>
        <begin position="165"/>
        <end position="184"/>
    </location>
</feature>
<name>A0YCV8_9GAMM</name>
<evidence type="ECO:0000256" key="2">
    <source>
        <dbReference type="PIRSR" id="PIRSR601952-1"/>
    </source>
</evidence>
<feature type="binding site" evidence="3">
    <location>
        <position position="339"/>
    </location>
    <ligand>
        <name>Mg(2+)</name>
        <dbReference type="ChEBI" id="CHEBI:18420"/>
    </ligand>
</feature>
<comment type="similarity">
    <text evidence="5">Belongs to the alkaline phosphatase family.</text>
</comment>
<dbReference type="AlphaFoldDB" id="A0YCV8"/>
<dbReference type="SUPFAM" id="SSF53649">
    <property type="entry name" value="Alkaline phosphatase-like"/>
    <property type="match status" value="1"/>
</dbReference>
<keyword evidence="8" id="KW-1185">Reference proteome</keyword>
<evidence type="ECO:0000256" key="1">
    <source>
        <dbReference type="ARBA" id="ARBA00022553"/>
    </source>
</evidence>
<organism evidence="7 8">
    <name type="scientific">marine gamma proteobacterium HTCC2143</name>
    <dbReference type="NCBI Taxonomy" id="247633"/>
    <lineage>
        <taxon>Bacteria</taxon>
        <taxon>Pseudomonadati</taxon>
        <taxon>Pseudomonadota</taxon>
        <taxon>Gammaproteobacteria</taxon>
        <taxon>Cellvibrionales</taxon>
        <taxon>Spongiibacteraceae</taxon>
        <taxon>BD1-7 clade</taxon>
    </lineage>
</organism>
<feature type="binding site" evidence="3">
    <location>
        <position position="386"/>
    </location>
    <ligand>
        <name>Zn(2+)</name>
        <dbReference type="ChEBI" id="CHEBI:29105"/>
        <label>2</label>
    </ligand>
</feature>
<evidence type="ECO:0000256" key="5">
    <source>
        <dbReference type="RuleBase" id="RU003946"/>
    </source>
</evidence>
<keyword evidence="3" id="KW-0479">Metal-binding</keyword>
<evidence type="ECO:0000256" key="4">
    <source>
        <dbReference type="PIRSR" id="PIRSR601952-3"/>
    </source>
</evidence>
<dbReference type="STRING" id="247633.GP2143_08754"/>
<dbReference type="EMBL" id="AAVT01000003">
    <property type="protein sequence ID" value="EAW31627.1"/>
    <property type="molecule type" value="Genomic_DNA"/>
</dbReference>
<dbReference type="Gene3D" id="3.40.720.10">
    <property type="entry name" value="Alkaline Phosphatase, subunit A"/>
    <property type="match status" value="1"/>
</dbReference>
<feature type="chain" id="PRO_5002630671" evidence="6">
    <location>
        <begin position="26"/>
        <end position="475"/>
    </location>
</feature>
<dbReference type="Pfam" id="PF00245">
    <property type="entry name" value="Alk_phosphatase"/>
    <property type="match status" value="1"/>
</dbReference>
<dbReference type="PANTHER" id="PTHR11596:SF5">
    <property type="entry name" value="ALKALINE PHOSPHATASE"/>
    <property type="match status" value="1"/>
</dbReference>
<dbReference type="GO" id="GO:0046872">
    <property type="term" value="F:metal ion binding"/>
    <property type="evidence" value="ECO:0007669"/>
    <property type="project" value="UniProtKB-KW"/>
</dbReference>
<feature type="active site" description="Phosphoserine intermediate" evidence="2">
    <location>
        <position position="98"/>
    </location>
</feature>
<keyword evidence="4" id="KW-1015">Disulfide bond</keyword>
<sequence length="475" mass="50819">MLSKQWKGLLIAACLNASFSTLAWAEDYMETALPSPEQRNVILIIGDGMDDQQITIARNYLVGANGRLPLDELPMRGAVQILAIENKPDGKPLYVSDSANTATSLATGEITSRGRISTGTGDNKILPTIVELAQQQGFRTGLVSTSSVTDATPAAFVAHMSTRICQSPDLMQAVVYRDILMGDCAQETKDKGGLGSIAEQMAESKLDVILGGGSQYFEPLTPGNSSQTVLGAASAAGFRTVSSAAELSEAESAERLLGLFSPDTMPVRLRGENGRQAESPEPGWLNYIHRYLGDVTQPAVMVCEANPEFSGMPSLKAMTDAALQTLQKAGSPGFFLMIESASIDKQSHYRKPCGSIGEVEQLNEALASATAFADSHPNTLILVTADHSQAAQIVPVESLFKLFPIPIFTPGKLARIKTPEGSLMAINYATNNFSAEEHTGANVPIFGNQEAIGRVPTFLTQPQIFAVMRDYLELD</sequence>
<dbReference type="SMART" id="SM00098">
    <property type="entry name" value="alkPPc"/>
    <property type="match status" value="1"/>
</dbReference>
<comment type="caution">
    <text evidence="7">The sequence shown here is derived from an EMBL/GenBank/DDBJ whole genome shotgun (WGS) entry which is preliminary data.</text>
</comment>
<keyword evidence="3" id="KW-0862">Zinc</keyword>
<evidence type="ECO:0000313" key="7">
    <source>
        <dbReference type="EMBL" id="EAW31627.1"/>
    </source>
</evidence>
<feature type="binding site" evidence="3">
    <location>
        <position position="348"/>
    </location>
    <ligand>
        <name>Zn(2+)</name>
        <dbReference type="ChEBI" id="CHEBI:29105"/>
        <label>2</label>
    </ligand>
</feature>
<accession>A0YCV8</accession>
<dbReference type="eggNOG" id="COG1785">
    <property type="taxonomic scope" value="Bacteria"/>
</dbReference>
<feature type="binding site" evidence="3">
    <location>
        <position position="150"/>
    </location>
    <ligand>
        <name>Mg(2+)</name>
        <dbReference type="ChEBI" id="CHEBI:18420"/>
    </ligand>
</feature>